<sequence>MIEKRINELTKWLKQENIDFAFITSTANIYYLSKFYTHPHERVAGVGVFQNEEPFIICPKMEMASAKNAGWNLEIVGYDDTENPWEFIQRAIQKRNVSVSAIAIEKDHLSFERGERLQGLFPNVAFKAAEEILNELRLIKDESELAILREAAKLADFGVEVGVSAIKEGVTELEIVAKIEYELKRKGVREMSFSTMVLTGAKTAAPHGVPGLDVVKKGDLVLFDLGVILDGYCSDITRTVAYHSINEKQQEVYDTVLKAQVAAVEASKPGTEIGKIDKAARDIIAAAGYGEYFTHRIGHGLGIDVHEFPSLNATNTNPLRTGMCYTIEPGIYIPEIAGVRIEDDIYITDSGCEVLTKYSKELQIVK</sequence>
<comment type="cofactor">
    <cofactor evidence="1">
        <name>Mn(2+)</name>
        <dbReference type="ChEBI" id="CHEBI:29035"/>
    </cofactor>
</comment>
<evidence type="ECO:0000256" key="4">
    <source>
        <dbReference type="ARBA" id="ARBA00022801"/>
    </source>
</evidence>
<dbReference type="InterPro" id="IPR001714">
    <property type="entry name" value="Pept_M24_MAP"/>
</dbReference>
<dbReference type="Pfam" id="PF01321">
    <property type="entry name" value="Creatinase_N"/>
    <property type="match status" value="1"/>
</dbReference>
<keyword evidence="8" id="KW-0224">Dipeptidase</keyword>
<organism evidence="8 9">
    <name type="scientific">Schinkia azotoformans MEV2011</name>
    <dbReference type="NCBI Taxonomy" id="1348973"/>
    <lineage>
        <taxon>Bacteria</taxon>
        <taxon>Bacillati</taxon>
        <taxon>Bacillota</taxon>
        <taxon>Bacilli</taxon>
        <taxon>Bacillales</taxon>
        <taxon>Bacillaceae</taxon>
        <taxon>Calidifontibacillus/Schinkia group</taxon>
        <taxon>Schinkia</taxon>
    </lineage>
</organism>
<evidence type="ECO:0000259" key="7">
    <source>
        <dbReference type="Pfam" id="PF01321"/>
    </source>
</evidence>
<dbReference type="EMBL" id="JJRY01000003">
    <property type="protein sequence ID" value="KEF39585.1"/>
    <property type="molecule type" value="Genomic_DNA"/>
</dbReference>
<comment type="caution">
    <text evidence="8">The sequence shown here is derived from an EMBL/GenBank/DDBJ whole genome shotgun (WGS) entry which is preliminary data.</text>
</comment>
<dbReference type="PATRIC" id="fig|1348973.3.peg.1330"/>
<evidence type="ECO:0000256" key="5">
    <source>
        <dbReference type="ARBA" id="ARBA00023211"/>
    </source>
</evidence>
<dbReference type="InterPro" id="IPR000587">
    <property type="entry name" value="Creatinase_N"/>
</dbReference>
<dbReference type="Gene3D" id="3.90.230.10">
    <property type="entry name" value="Creatinase/methionine aminopeptidase superfamily"/>
    <property type="match status" value="1"/>
</dbReference>
<dbReference type="InterPro" id="IPR029149">
    <property type="entry name" value="Creatin/AminoP/Spt16_N"/>
</dbReference>
<dbReference type="PRINTS" id="PR00599">
    <property type="entry name" value="MAPEPTIDASE"/>
</dbReference>
<evidence type="ECO:0000259" key="6">
    <source>
        <dbReference type="Pfam" id="PF00557"/>
    </source>
</evidence>
<name>A0A072P272_SCHAZ</name>
<evidence type="ECO:0000256" key="2">
    <source>
        <dbReference type="ARBA" id="ARBA00008766"/>
    </source>
</evidence>
<comment type="similarity">
    <text evidence="2">Belongs to the peptidase M24B family.</text>
</comment>
<dbReference type="FunFam" id="3.90.230.10:FF:000014">
    <property type="entry name" value="Aminopeptidase P family protein"/>
    <property type="match status" value="1"/>
</dbReference>
<dbReference type="GO" id="GO:0102009">
    <property type="term" value="F:proline dipeptidase activity"/>
    <property type="evidence" value="ECO:0007669"/>
    <property type="project" value="UniProtKB-EC"/>
</dbReference>
<dbReference type="PANTHER" id="PTHR46112:SF10">
    <property type="entry name" value="DIPEPTIDASE YKVY-RELATED"/>
    <property type="match status" value="1"/>
</dbReference>
<dbReference type="InterPro" id="IPR001131">
    <property type="entry name" value="Peptidase_M24B_aminopep-P_CS"/>
</dbReference>
<evidence type="ECO:0000313" key="8">
    <source>
        <dbReference type="EMBL" id="KEF39585.1"/>
    </source>
</evidence>
<dbReference type="SUPFAM" id="SSF53092">
    <property type="entry name" value="Creatinase/prolidase N-terminal domain"/>
    <property type="match status" value="1"/>
</dbReference>
<dbReference type="GO" id="GO:0046872">
    <property type="term" value="F:metal ion binding"/>
    <property type="evidence" value="ECO:0007669"/>
    <property type="project" value="UniProtKB-KW"/>
</dbReference>
<feature type="domain" description="Creatinase N-terminal" evidence="7">
    <location>
        <begin position="5"/>
        <end position="139"/>
    </location>
</feature>
<dbReference type="InterPro" id="IPR036005">
    <property type="entry name" value="Creatinase/aminopeptidase-like"/>
</dbReference>
<dbReference type="AlphaFoldDB" id="A0A072P272"/>
<dbReference type="CDD" id="cd01092">
    <property type="entry name" value="APP-like"/>
    <property type="match status" value="1"/>
</dbReference>
<keyword evidence="5" id="KW-0464">Manganese</keyword>
<feature type="domain" description="Peptidase M24" evidence="6">
    <location>
        <begin position="147"/>
        <end position="349"/>
    </location>
</feature>
<gene>
    <name evidence="8" type="ORF">M670_01362</name>
</gene>
<reference evidence="8 9" key="1">
    <citation type="submission" date="2014-04" db="EMBL/GenBank/DDBJ databases">
        <title>Draft genome sequence of Bacillus azotoformans MEV2011, a (co-) denitrifying strain unable to grow in the presence of oxygen.</title>
        <authorList>
            <person name="Nielsen M."/>
            <person name="Schreiber L."/>
            <person name="Finster K."/>
            <person name="Schramm A."/>
        </authorList>
    </citation>
    <scope>NUCLEOTIDE SEQUENCE [LARGE SCALE GENOMIC DNA]</scope>
    <source>
        <strain evidence="8 9">MEV2011</strain>
    </source>
</reference>
<keyword evidence="8" id="KW-0031">Aminopeptidase</keyword>
<keyword evidence="4 8" id="KW-0378">Hydrolase</keyword>
<proteinExistence type="inferred from homology"/>
<dbReference type="Proteomes" id="UP000027936">
    <property type="component" value="Unassembled WGS sequence"/>
</dbReference>
<dbReference type="InterPro" id="IPR000994">
    <property type="entry name" value="Pept_M24"/>
</dbReference>
<dbReference type="GO" id="GO:0008235">
    <property type="term" value="F:metalloexopeptidase activity"/>
    <property type="evidence" value="ECO:0007669"/>
    <property type="project" value="UniProtKB-ARBA"/>
</dbReference>
<dbReference type="SUPFAM" id="SSF55920">
    <property type="entry name" value="Creatinase/aminopeptidase"/>
    <property type="match status" value="1"/>
</dbReference>
<evidence type="ECO:0000256" key="1">
    <source>
        <dbReference type="ARBA" id="ARBA00001936"/>
    </source>
</evidence>
<dbReference type="PANTHER" id="PTHR46112">
    <property type="entry name" value="AMINOPEPTIDASE"/>
    <property type="match status" value="1"/>
</dbReference>
<evidence type="ECO:0000256" key="3">
    <source>
        <dbReference type="ARBA" id="ARBA00022723"/>
    </source>
</evidence>
<accession>A0A072P272</accession>
<dbReference type="PROSITE" id="PS00491">
    <property type="entry name" value="PROLINE_PEPTIDASE"/>
    <property type="match status" value="1"/>
</dbReference>
<dbReference type="InterPro" id="IPR050659">
    <property type="entry name" value="Peptidase_M24B"/>
</dbReference>
<keyword evidence="3" id="KW-0479">Metal-binding</keyword>
<dbReference type="Gene3D" id="3.40.350.10">
    <property type="entry name" value="Creatinase/prolidase N-terminal domain"/>
    <property type="match status" value="1"/>
</dbReference>
<evidence type="ECO:0000313" key="9">
    <source>
        <dbReference type="Proteomes" id="UP000027936"/>
    </source>
</evidence>
<keyword evidence="8" id="KW-0645">Protease</keyword>
<dbReference type="GO" id="GO:0004177">
    <property type="term" value="F:aminopeptidase activity"/>
    <property type="evidence" value="ECO:0007669"/>
    <property type="project" value="UniProtKB-KW"/>
</dbReference>
<protein>
    <submittedName>
        <fullName evidence="8">Xaa-Pro aminopeptidase</fullName>
        <ecNumber evidence="8">3.4.13.9</ecNumber>
    </submittedName>
</protein>
<dbReference type="Pfam" id="PF00557">
    <property type="entry name" value="Peptidase_M24"/>
    <property type="match status" value="1"/>
</dbReference>
<dbReference type="EC" id="3.4.13.9" evidence="8"/>